<dbReference type="GO" id="GO:0022900">
    <property type="term" value="P:electron transport chain"/>
    <property type="evidence" value="ECO:0007669"/>
    <property type="project" value="UniProtKB-UniRule"/>
</dbReference>
<keyword evidence="4 10" id="KW-0677">Repeat</keyword>
<dbReference type="PANTHER" id="PTHR43560">
    <property type="entry name" value="ION-TRANSLOCATING OXIDOREDUCTASE COMPLEX SUBUNIT B"/>
    <property type="match status" value="1"/>
</dbReference>
<keyword evidence="3 10" id="KW-0479">Metal-binding</keyword>
<feature type="binding site" evidence="10">
    <location>
        <position position="154"/>
    </location>
    <ligand>
        <name>[4Fe-4S] cluster</name>
        <dbReference type="ChEBI" id="CHEBI:49883"/>
        <label>3</label>
    </ligand>
</feature>
<feature type="binding site" evidence="10">
    <location>
        <position position="140"/>
    </location>
    <ligand>
        <name>[4Fe-4S] cluster</name>
        <dbReference type="ChEBI" id="CHEBI:49883"/>
        <label>2</label>
    </ligand>
</feature>
<keyword evidence="10" id="KW-0997">Cell inner membrane</keyword>
<dbReference type="PROSITE" id="PS00198">
    <property type="entry name" value="4FE4S_FER_1"/>
    <property type="match status" value="1"/>
</dbReference>
<evidence type="ECO:0000313" key="14">
    <source>
        <dbReference type="EMBL" id="AVY95612.1"/>
    </source>
</evidence>
<dbReference type="PROSITE" id="PS51656">
    <property type="entry name" value="4FE4S"/>
    <property type="match status" value="1"/>
</dbReference>
<evidence type="ECO:0000256" key="11">
    <source>
        <dbReference type="SAM" id="MobiDB-lite"/>
    </source>
</evidence>
<dbReference type="PROSITE" id="PS51379">
    <property type="entry name" value="4FE4S_FER_2"/>
    <property type="match status" value="1"/>
</dbReference>
<accession>A0A2S0PE43</accession>
<comment type="caution">
    <text evidence="10">Lacks conserved residue(s) required for the propagation of feature annotation.</text>
</comment>
<feature type="domain" description="4Fe-4S" evidence="13">
    <location>
        <begin position="35"/>
        <end position="94"/>
    </location>
</feature>
<dbReference type="Pfam" id="PF04060">
    <property type="entry name" value="FeS"/>
    <property type="match status" value="1"/>
</dbReference>
<dbReference type="Gene3D" id="3.30.70.20">
    <property type="match status" value="2"/>
</dbReference>
<keyword evidence="5 10" id="KW-1278">Translocase</keyword>
<feature type="binding site" evidence="10">
    <location>
        <position position="184"/>
    </location>
    <ligand>
        <name>[4Fe-4S] cluster</name>
        <dbReference type="ChEBI" id="CHEBI:49883"/>
        <label>2</label>
    </ligand>
</feature>
<comment type="cofactor">
    <cofactor evidence="10">
        <name>[4Fe-4S] cluster</name>
        <dbReference type="ChEBI" id="CHEBI:49883"/>
    </cofactor>
    <text evidence="10">Binds 3 [4Fe-4S] clusters.</text>
</comment>
<feature type="binding site" evidence="10">
    <location>
        <position position="60"/>
    </location>
    <ligand>
        <name>[4Fe-4S] cluster</name>
        <dbReference type="ChEBI" id="CHEBI:49883"/>
        <label>1</label>
    </ligand>
</feature>
<name>A0A2S0PE43_9NEIS</name>
<dbReference type="RefSeq" id="WP_107890032.1">
    <property type="nucleotide sequence ID" value="NZ_CP028519.1"/>
</dbReference>
<dbReference type="InterPro" id="IPR017900">
    <property type="entry name" value="4Fe4S_Fe_S_CS"/>
</dbReference>
<feature type="region of interest" description="Hydrophobic" evidence="10">
    <location>
        <begin position="1"/>
        <end position="29"/>
    </location>
</feature>
<sequence>MEILSHISTAAMAMAVLCGTLAALLALAYRWLQVEEDPRLEAICELLPQANCGGCGVPGCQQFAHALLAGQIAPAACNTAPADALARIAALLGTPVGTRVRRVARLACAGGQHVARQRAHYQGLPGCRAAQMVSGGAKACSWGCLGLGDCTLRCRFDAIHLDTHGLPVIDPDRCTACGDCVDACPRALISLEPLENRLWVACRNRQSGPDARDVCAVACTACGRCVADAAPGLIRLEDGLAVIAGDARQASRQATARCPTGAIVWLSTPATAERGPAAGPVRRREALPVSPAHTP</sequence>
<feature type="binding site" evidence="10">
    <location>
        <position position="150"/>
    </location>
    <ligand>
        <name>[4Fe-4S] cluster</name>
        <dbReference type="ChEBI" id="CHEBI:49883"/>
        <label>2</label>
    </ligand>
</feature>
<evidence type="ECO:0000256" key="7">
    <source>
        <dbReference type="ARBA" id="ARBA00023004"/>
    </source>
</evidence>
<keyword evidence="10" id="KW-1003">Cell membrane</keyword>
<dbReference type="InterPro" id="IPR007202">
    <property type="entry name" value="4Fe-4S_dom"/>
</dbReference>
<comment type="subunit">
    <text evidence="10">The complex is composed of six subunits: RnfA, RnfB, RnfC, RnfD, RnfE and RnfG.</text>
</comment>
<dbReference type="InterPro" id="IPR050395">
    <property type="entry name" value="4Fe4S_Ferredoxin_RnfB"/>
</dbReference>
<dbReference type="InterPro" id="IPR017896">
    <property type="entry name" value="4Fe4S_Fe-S-bd"/>
</dbReference>
<evidence type="ECO:0000256" key="4">
    <source>
        <dbReference type="ARBA" id="ARBA00022737"/>
    </source>
</evidence>
<evidence type="ECO:0000256" key="3">
    <source>
        <dbReference type="ARBA" id="ARBA00022723"/>
    </source>
</evidence>
<dbReference type="OrthoDB" id="9781785at2"/>
<feature type="binding site" evidence="10">
    <location>
        <position position="52"/>
    </location>
    <ligand>
        <name>[4Fe-4S] cluster</name>
        <dbReference type="ChEBI" id="CHEBI:49883"/>
        <label>1</label>
    </ligand>
</feature>
<comment type="similarity">
    <text evidence="10">Belongs to the 4Fe4S bacterial-type ferredoxin family. RnfB subfamily.</text>
</comment>
<evidence type="ECO:0000256" key="6">
    <source>
        <dbReference type="ARBA" id="ARBA00022982"/>
    </source>
</evidence>
<dbReference type="AlphaFoldDB" id="A0A2S0PE43"/>
<evidence type="ECO:0000256" key="9">
    <source>
        <dbReference type="ARBA" id="ARBA00023136"/>
    </source>
</evidence>
<dbReference type="Proteomes" id="UP000244173">
    <property type="component" value="Chromosome"/>
</dbReference>
<keyword evidence="2 10" id="KW-0004">4Fe-4S</keyword>
<reference evidence="14 15" key="1">
    <citation type="submission" date="2018-04" db="EMBL/GenBank/DDBJ databases">
        <title>Denitrifier Microvirgula.</title>
        <authorList>
            <person name="Anderson E."/>
            <person name="Jang J."/>
            <person name="Ishii S."/>
        </authorList>
    </citation>
    <scope>NUCLEOTIDE SEQUENCE [LARGE SCALE GENOMIC DNA]</scope>
    <source>
        <strain evidence="14 15">BE2.4</strain>
    </source>
</reference>
<evidence type="ECO:0000256" key="10">
    <source>
        <dbReference type="HAMAP-Rule" id="MF_00463"/>
    </source>
</evidence>
<dbReference type="Pfam" id="PF00037">
    <property type="entry name" value="Fer4"/>
    <property type="match status" value="1"/>
</dbReference>
<dbReference type="GO" id="GO:0051539">
    <property type="term" value="F:4 iron, 4 sulfur cluster binding"/>
    <property type="evidence" value="ECO:0007669"/>
    <property type="project" value="UniProtKB-UniRule"/>
</dbReference>
<feature type="binding site" evidence="10">
    <location>
        <position position="180"/>
    </location>
    <ligand>
        <name>[4Fe-4S] cluster</name>
        <dbReference type="ChEBI" id="CHEBI:49883"/>
        <label>3</label>
    </ligand>
</feature>
<evidence type="ECO:0000256" key="2">
    <source>
        <dbReference type="ARBA" id="ARBA00022485"/>
    </source>
</evidence>
<dbReference type="SUPFAM" id="SSF54862">
    <property type="entry name" value="4Fe-4S ferredoxins"/>
    <property type="match status" value="1"/>
</dbReference>
<keyword evidence="9 10" id="KW-0472">Membrane</keyword>
<dbReference type="EMBL" id="CP028519">
    <property type="protein sequence ID" value="AVY95612.1"/>
    <property type="molecule type" value="Genomic_DNA"/>
</dbReference>
<dbReference type="GO" id="GO:0005886">
    <property type="term" value="C:plasma membrane"/>
    <property type="evidence" value="ECO:0007669"/>
    <property type="project" value="UniProtKB-SubCell"/>
</dbReference>
<evidence type="ECO:0000256" key="5">
    <source>
        <dbReference type="ARBA" id="ARBA00022967"/>
    </source>
</evidence>
<dbReference type="Gene3D" id="3.20.20.20">
    <property type="entry name" value="Dihydropteroate synthase-like"/>
    <property type="match status" value="1"/>
</dbReference>
<evidence type="ECO:0000259" key="12">
    <source>
        <dbReference type="PROSITE" id="PS51379"/>
    </source>
</evidence>
<feature type="domain" description="4Fe-4S ferredoxin-type" evidence="12">
    <location>
        <begin position="165"/>
        <end position="194"/>
    </location>
</feature>
<dbReference type="HAMAP" id="MF_00463">
    <property type="entry name" value="RsxB_RnfB"/>
    <property type="match status" value="1"/>
</dbReference>
<evidence type="ECO:0000256" key="1">
    <source>
        <dbReference type="ARBA" id="ARBA00022448"/>
    </source>
</evidence>
<keyword evidence="8 10" id="KW-0411">Iron-sulfur</keyword>
<dbReference type="GO" id="GO:0009055">
    <property type="term" value="F:electron transfer activity"/>
    <property type="evidence" value="ECO:0007669"/>
    <property type="project" value="InterPro"/>
</dbReference>
<keyword evidence="15" id="KW-1185">Reference proteome</keyword>
<dbReference type="InterPro" id="IPR010207">
    <property type="entry name" value="Elect_transpt_cplx_RnfB/RsxB"/>
</dbReference>
<evidence type="ECO:0000256" key="8">
    <source>
        <dbReference type="ARBA" id="ARBA00023014"/>
    </source>
</evidence>
<feature type="binding site" evidence="10">
    <location>
        <position position="174"/>
    </location>
    <ligand>
        <name>[4Fe-4S] cluster</name>
        <dbReference type="ChEBI" id="CHEBI:49883"/>
        <label>3</label>
    </ligand>
</feature>
<dbReference type="InterPro" id="IPR011005">
    <property type="entry name" value="Dihydropteroate_synth-like_sf"/>
</dbReference>
<keyword evidence="6 10" id="KW-0249">Electron transport</keyword>
<organism evidence="14 15">
    <name type="scientific">Microvirgula aerodenitrificans</name>
    <dbReference type="NCBI Taxonomy" id="57480"/>
    <lineage>
        <taxon>Bacteria</taxon>
        <taxon>Pseudomonadati</taxon>
        <taxon>Pseudomonadota</taxon>
        <taxon>Betaproteobacteria</taxon>
        <taxon>Neisseriales</taxon>
        <taxon>Aquaspirillaceae</taxon>
        <taxon>Microvirgula</taxon>
    </lineage>
</organism>
<comment type="function">
    <text evidence="10">Part of a membrane-bound complex that couples electron transfer with translocation of ions across the membrane.</text>
</comment>
<feature type="binding site" evidence="10">
    <location>
        <position position="77"/>
    </location>
    <ligand>
        <name>[4Fe-4S] cluster</name>
        <dbReference type="ChEBI" id="CHEBI:49883"/>
        <label>1</label>
    </ligand>
</feature>
<feature type="binding site" evidence="10">
    <location>
        <position position="144"/>
    </location>
    <ligand>
        <name>[4Fe-4S] cluster</name>
        <dbReference type="ChEBI" id="CHEBI:49883"/>
        <label>2</label>
    </ligand>
</feature>
<proteinExistence type="inferred from homology"/>
<feature type="binding site" evidence="10">
    <location>
        <position position="177"/>
    </location>
    <ligand>
        <name>[4Fe-4S] cluster</name>
        <dbReference type="ChEBI" id="CHEBI:49883"/>
        <label>3</label>
    </ligand>
</feature>
<gene>
    <name evidence="10" type="primary">rnfB</name>
    <name evidence="14" type="ORF">DAI18_17360</name>
</gene>
<comment type="subcellular location">
    <subcellularLocation>
        <location evidence="10">Cell inner membrane</location>
    </subcellularLocation>
</comment>
<dbReference type="GO" id="GO:0046872">
    <property type="term" value="F:metal ion binding"/>
    <property type="evidence" value="ECO:0007669"/>
    <property type="project" value="UniProtKB-KW"/>
</dbReference>
<dbReference type="PANTHER" id="PTHR43560:SF1">
    <property type="entry name" value="ION-TRANSLOCATING OXIDOREDUCTASE COMPLEX SUBUNIT B"/>
    <property type="match status" value="1"/>
</dbReference>
<keyword evidence="1 10" id="KW-0813">Transport</keyword>
<evidence type="ECO:0000259" key="13">
    <source>
        <dbReference type="PROSITE" id="PS51656"/>
    </source>
</evidence>
<dbReference type="KEGG" id="maer:DAI18_17360"/>
<dbReference type="STRING" id="1122240.GCA_000620105_01907"/>
<dbReference type="EC" id="7.-.-.-" evidence="10"/>
<feature type="binding site" evidence="10">
    <location>
        <position position="55"/>
    </location>
    <ligand>
        <name>[4Fe-4S] cluster</name>
        <dbReference type="ChEBI" id="CHEBI:49883"/>
        <label>1</label>
    </ligand>
</feature>
<evidence type="ECO:0000313" key="15">
    <source>
        <dbReference type="Proteomes" id="UP000244173"/>
    </source>
</evidence>
<protein>
    <recommendedName>
        <fullName evidence="10">Ion-translocating oxidoreductase complex subunit B</fullName>
        <ecNumber evidence="10">7.-.-.-</ecNumber>
    </recommendedName>
    <alternativeName>
        <fullName evidence="10">Rnf electron transport complex subunit B</fullName>
    </alternativeName>
</protein>
<keyword evidence="7 10" id="KW-0408">Iron</keyword>
<feature type="region of interest" description="Disordered" evidence="11">
    <location>
        <begin position="273"/>
        <end position="295"/>
    </location>
</feature>